<reference evidence="1" key="1">
    <citation type="journal article" date="2014" name="Front. Microbiol.">
        <title>High frequency of phylogenetically diverse reductive dehalogenase-homologous genes in deep subseafloor sedimentary metagenomes.</title>
        <authorList>
            <person name="Kawai M."/>
            <person name="Futagami T."/>
            <person name="Toyoda A."/>
            <person name="Takaki Y."/>
            <person name="Nishi S."/>
            <person name="Hori S."/>
            <person name="Arai W."/>
            <person name="Tsubouchi T."/>
            <person name="Morono Y."/>
            <person name="Uchiyama I."/>
            <person name="Ito T."/>
            <person name="Fujiyama A."/>
            <person name="Inagaki F."/>
            <person name="Takami H."/>
        </authorList>
    </citation>
    <scope>NUCLEOTIDE SEQUENCE</scope>
    <source>
        <strain evidence="1">Expedition CK06-06</strain>
    </source>
</reference>
<comment type="caution">
    <text evidence="1">The sequence shown here is derived from an EMBL/GenBank/DDBJ whole genome shotgun (WGS) entry which is preliminary data.</text>
</comment>
<gene>
    <name evidence="1" type="ORF">S01H1_67811</name>
</gene>
<sequence>CLFDPIFWFSGNSAAVLRLTHWVDLGNPNIMLAIKLLSFSAVKPLNLFSFSLEPH</sequence>
<accession>X0Y0P5</accession>
<evidence type="ECO:0000313" key="1">
    <source>
        <dbReference type="EMBL" id="GAG40937.1"/>
    </source>
</evidence>
<dbReference type="AlphaFoldDB" id="X0Y0P5"/>
<name>X0Y0P5_9ZZZZ</name>
<proteinExistence type="predicted"/>
<protein>
    <submittedName>
        <fullName evidence="1">Uncharacterized protein</fullName>
    </submittedName>
</protein>
<dbReference type="EMBL" id="BARS01044932">
    <property type="protein sequence ID" value="GAG40937.1"/>
    <property type="molecule type" value="Genomic_DNA"/>
</dbReference>
<organism evidence="1">
    <name type="scientific">marine sediment metagenome</name>
    <dbReference type="NCBI Taxonomy" id="412755"/>
    <lineage>
        <taxon>unclassified sequences</taxon>
        <taxon>metagenomes</taxon>
        <taxon>ecological metagenomes</taxon>
    </lineage>
</organism>
<feature type="non-terminal residue" evidence="1">
    <location>
        <position position="1"/>
    </location>
</feature>